<organism evidence="2 3">
    <name type="scientific">Fusarium acutatum</name>
    <dbReference type="NCBI Taxonomy" id="78861"/>
    <lineage>
        <taxon>Eukaryota</taxon>
        <taxon>Fungi</taxon>
        <taxon>Dikarya</taxon>
        <taxon>Ascomycota</taxon>
        <taxon>Pezizomycotina</taxon>
        <taxon>Sordariomycetes</taxon>
        <taxon>Hypocreomycetidae</taxon>
        <taxon>Hypocreales</taxon>
        <taxon>Nectriaceae</taxon>
        <taxon>Fusarium</taxon>
        <taxon>Fusarium fujikuroi species complex</taxon>
    </lineage>
</organism>
<gene>
    <name evidence="2" type="ORF">FACUT_4457</name>
</gene>
<keyword evidence="3" id="KW-1185">Reference proteome</keyword>
<dbReference type="Proteomes" id="UP000536711">
    <property type="component" value="Unassembled WGS sequence"/>
</dbReference>
<evidence type="ECO:0000313" key="2">
    <source>
        <dbReference type="EMBL" id="KAF4439103.1"/>
    </source>
</evidence>
<feature type="region of interest" description="Disordered" evidence="1">
    <location>
        <begin position="170"/>
        <end position="214"/>
    </location>
</feature>
<feature type="compositionally biased region" description="Acidic residues" evidence="1">
    <location>
        <begin position="170"/>
        <end position="184"/>
    </location>
</feature>
<name>A0A8H4JY62_9HYPO</name>
<proteinExistence type="predicted"/>
<comment type="caution">
    <text evidence="2">The sequence shown here is derived from an EMBL/GenBank/DDBJ whole genome shotgun (WGS) entry which is preliminary data.</text>
</comment>
<evidence type="ECO:0000256" key="1">
    <source>
        <dbReference type="SAM" id="MobiDB-lite"/>
    </source>
</evidence>
<evidence type="ECO:0000313" key="3">
    <source>
        <dbReference type="Proteomes" id="UP000536711"/>
    </source>
</evidence>
<protein>
    <submittedName>
        <fullName evidence="2">Uncharacterized protein</fullName>
    </submittedName>
</protein>
<reference evidence="2 3" key="1">
    <citation type="submission" date="2020-01" db="EMBL/GenBank/DDBJ databases">
        <title>Identification and distribution of gene clusters putatively required for synthesis of sphingolipid metabolism inhibitors in phylogenetically diverse species of the filamentous fungus Fusarium.</title>
        <authorList>
            <person name="Kim H.-S."/>
            <person name="Busman M."/>
            <person name="Brown D.W."/>
            <person name="Divon H."/>
            <person name="Uhlig S."/>
            <person name="Proctor R.H."/>
        </authorList>
    </citation>
    <scope>NUCLEOTIDE SEQUENCE [LARGE SCALE GENOMIC DNA]</scope>
    <source>
        <strain evidence="2 3">NRRL 13308</strain>
    </source>
</reference>
<dbReference type="OrthoDB" id="5080391at2759"/>
<sequence length="214" mass="24324">MTWATTEDNTCLRARQIRRFYDKHNSSEGPLKYGDKILLSDIDLATNLAPDYGLEKCAKGEQEYPEQWVTKPKSLAFMLSNFRPKAKEITAAMDREIEAAMTEDVTTTPPVFIGGNGDKSHIRFLVLLTDRLKQLLQEAKEETEAAEEEAEQYLARAEKAEAQLKKLLEELEEEVDEDEEDDEDSGRKRRKIDEASNGVRETIHCSLPGASTRQ</sequence>
<accession>A0A8H4JY62</accession>
<dbReference type="EMBL" id="JAADJF010000098">
    <property type="protein sequence ID" value="KAF4439103.1"/>
    <property type="molecule type" value="Genomic_DNA"/>
</dbReference>
<dbReference type="AlphaFoldDB" id="A0A8H4JY62"/>